<dbReference type="InterPro" id="IPR001356">
    <property type="entry name" value="HD"/>
</dbReference>
<organism evidence="7 8">
    <name type="scientific">Candida metapsilosis</name>
    <dbReference type="NCBI Taxonomy" id="273372"/>
    <lineage>
        <taxon>Eukaryota</taxon>
        <taxon>Fungi</taxon>
        <taxon>Dikarya</taxon>
        <taxon>Ascomycota</taxon>
        <taxon>Saccharomycotina</taxon>
        <taxon>Pichiomycetes</taxon>
        <taxon>Debaryomycetaceae</taxon>
        <taxon>Candida/Lodderomyces clade</taxon>
        <taxon>Candida</taxon>
    </lineage>
</organism>
<name>A0A8H7ZFP6_9ASCO</name>
<dbReference type="GeneID" id="93652936"/>
<dbReference type="InterPro" id="IPR009057">
    <property type="entry name" value="Homeodomain-like_sf"/>
</dbReference>
<evidence type="ECO:0000313" key="6">
    <source>
        <dbReference type="EMBL" id="KAG5417979.1"/>
    </source>
</evidence>
<dbReference type="CDD" id="cd00086">
    <property type="entry name" value="homeodomain"/>
    <property type="match status" value="1"/>
</dbReference>
<evidence type="ECO:0000256" key="2">
    <source>
        <dbReference type="ARBA" id="ARBA00023155"/>
    </source>
</evidence>
<dbReference type="Gene3D" id="1.10.10.60">
    <property type="entry name" value="Homeodomain-like"/>
    <property type="match status" value="1"/>
</dbReference>
<dbReference type="GO" id="GO:0005634">
    <property type="term" value="C:nucleus"/>
    <property type="evidence" value="ECO:0007669"/>
    <property type="project" value="UniProtKB-SubCell"/>
</dbReference>
<keyword evidence="1 4" id="KW-0238">DNA-binding</keyword>
<keyword evidence="8" id="KW-1185">Reference proteome</keyword>
<dbReference type="InterPro" id="IPR008422">
    <property type="entry name" value="KN_HD"/>
</dbReference>
<feature type="DNA-binding region" description="Homeobox" evidence="4">
    <location>
        <begin position="82"/>
        <end position="144"/>
    </location>
</feature>
<dbReference type="PANTHER" id="PTHR11850">
    <property type="entry name" value="HOMEOBOX PROTEIN TRANSCRIPTION FACTORS"/>
    <property type="match status" value="1"/>
</dbReference>
<evidence type="ECO:0000313" key="7">
    <source>
        <dbReference type="EMBL" id="KAG5417991.1"/>
    </source>
</evidence>
<evidence type="ECO:0000313" key="8">
    <source>
        <dbReference type="Proteomes" id="UP000669133"/>
    </source>
</evidence>
<dbReference type="InterPro" id="IPR050224">
    <property type="entry name" value="TALE_homeobox"/>
</dbReference>
<evidence type="ECO:0000259" key="5">
    <source>
        <dbReference type="PROSITE" id="PS50071"/>
    </source>
</evidence>
<comment type="caution">
    <text evidence="7">The sequence shown here is derived from an EMBL/GenBank/DDBJ whole genome shotgun (WGS) entry which is preliminary data.</text>
</comment>
<dbReference type="EMBL" id="JAEOAQ010000006">
    <property type="protein sequence ID" value="KAG5417979.1"/>
    <property type="molecule type" value="Genomic_DNA"/>
</dbReference>
<reference evidence="7 8" key="1">
    <citation type="submission" date="2020-12" db="EMBL/GenBank/DDBJ databases">
        <title>Effect of drift, selection, and recombination on the evolution of hybrid genomes in Candida yeast pathogens.</title>
        <authorList>
            <person name="Mixao V."/>
            <person name="Ksiezopolska E."/>
            <person name="Saus E."/>
            <person name="Boekhout T."/>
            <person name="Gacser A."/>
            <person name="Gabaldon T."/>
        </authorList>
    </citation>
    <scope>NUCLEOTIDE SEQUENCE [LARGE SCALE GENOMIC DNA]</scope>
    <source>
        <strain evidence="7 8">BP57</strain>
    </source>
</reference>
<protein>
    <submittedName>
        <fullName evidence="7">CUP9</fullName>
    </submittedName>
</protein>
<dbReference type="EMBL" id="JAEOAQ010000006">
    <property type="protein sequence ID" value="KAG5417991.1"/>
    <property type="molecule type" value="Genomic_DNA"/>
</dbReference>
<evidence type="ECO:0000256" key="3">
    <source>
        <dbReference type="ARBA" id="ARBA00023242"/>
    </source>
</evidence>
<proteinExistence type="predicted"/>
<feature type="domain" description="Homeobox" evidence="5">
    <location>
        <begin position="80"/>
        <end position="143"/>
    </location>
</feature>
<dbReference type="OrthoDB" id="10056939at2759"/>
<accession>A0A8H7ZFP6</accession>
<gene>
    <name evidence="6" type="ORF">I9W82_004307</name>
    <name evidence="7" type="ORF">I9W82_004319</name>
</gene>
<dbReference type="RefSeq" id="XP_067547095.1">
    <property type="nucleotide sequence ID" value="XM_067693366.1"/>
</dbReference>
<comment type="subcellular location">
    <subcellularLocation>
        <location evidence="4">Nucleus</location>
    </subcellularLocation>
</comment>
<dbReference type="SUPFAM" id="SSF46689">
    <property type="entry name" value="Homeodomain-like"/>
    <property type="match status" value="1"/>
</dbReference>
<dbReference type="AlphaFoldDB" id="A0A8H7ZFP6"/>
<keyword evidence="3 4" id="KW-0539">Nucleus</keyword>
<dbReference type="GO" id="GO:0006355">
    <property type="term" value="P:regulation of DNA-templated transcription"/>
    <property type="evidence" value="ECO:0007669"/>
    <property type="project" value="InterPro"/>
</dbReference>
<evidence type="ECO:0000256" key="1">
    <source>
        <dbReference type="ARBA" id="ARBA00023125"/>
    </source>
</evidence>
<evidence type="ECO:0000256" key="4">
    <source>
        <dbReference type="PROSITE-ProRule" id="PRU00108"/>
    </source>
</evidence>
<dbReference type="Proteomes" id="UP000669133">
    <property type="component" value="Unassembled WGS sequence"/>
</dbReference>
<dbReference type="GO" id="GO:0003677">
    <property type="term" value="F:DNA binding"/>
    <property type="evidence" value="ECO:0007669"/>
    <property type="project" value="UniProtKB-UniRule"/>
</dbReference>
<dbReference type="Pfam" id="PF05920">
    <property type="entry name" value="Homeobox_KN"/>
    <property type="match status" value="1"/>
</dbReference>
<dbReference type="SMART" id="SM00389">
    <property type="entry name" value="HOX"/>
    <property type="match status" value="1"/>
</dbReference>
<keyword evidence="2 4" id="KW-0371">Homeobox</keyword>
<sequence>MEQFQVQQQQQQQQQQQPQIQPQYNYAYFQPQPSQQQQFHYNNYTAVAPPPMSRSMSYIPYNQDQMLFHHQSLSSQAATTTKRKTRNNLPKEVTYVLLRWLRDHVNHPYPSACEKNQLMMATGLNQQQLSNWFINARRRKLKALKHL</sequence>
<dbReference type="PROSITE" id="PS50071">
    <property type="entry name" value="HOMEOBOX_2"/>
    <property type="match status" value="1"/>
</dbReference>